<proteinExistence type="predicted"/>
<organism evidence="1 2">
    <name type="scientific">Hygrophoropsis aurantiaca</name>
    <dbReference type="NCBI Taxonomy" id="72124"/>
    <lineage>
        <taxon>Eukaryota</taxon>
        <taxon>Fungi</taxon>
        <taxon>Dikarya</taxon>
        <taxon>Basidiomycota</taxon>
        <taxon>Agaricomycotina</taxon>
        <taxon>Agaricomycetes</taxon>
        <taxon>Agaricomycetidae</taxon>
        <taxon>Boletales</taxon>
        <taxon>Coniophorineae</taxon>
        <taxon>Hygrophoropsidaceae</taxon>
        <taxon>Hygrophoropsis</taxon>
    </lineage>
</organism>
<dbReference type="Proteomes" id="UP000790377">
    <property type="component" value="Unassembled WGS sequence"/>
</dbReference>
<protein>
    <submittedName>
        <fullName evidence="1">Uncharacterized protein</fullName>
    </submittedName>
</protein>
<name>A0ACB7ZWX7_9AGAM</name>
<dbReference type="EMBL" id="MU268170">
    <property type="protein sequence ID" value="KAH7905540.1"/>
    <property type="molecule type" value="Genomic_DNA"/>
</dbReference>
<accession>A0ACB7ZWX7</accession>
<evidence type="ECO:0000313" key="1">
    <source>
        <dbReference type="EMBL" id="KAH7905540.1"/>
    </source>
</evidence>
<keyword evidence="2" id="KW-1185">Reference proteome</keyword>
<evidence type="ECO:0000313" key="2">
    <source>
        <dbReference type="Proteomes" id="UP000790377"/>
    </source>
</evidence>
<gene>
    <name evidence="1" type="ORF">BJ138DRAFT_1105902</name>
</gene>
<reference evidence="1" key="1">
    <citation type="journal article" date="2021" name="New Phytol.">
        <title>Evolutionary innovations through gain and loss of genes in the ectomycorrhizal Boletales.</title>
        <authorList>
            <person name="Wu G."/>
            <person name="Miyauchi S."/>
            <person name="Morin E."/>
            <person name="Kuo A."/>
            <person name="Drula E."/>
            <person name="Varga T."/>
            <person name="Kohler A."/>
            <person name="Feng B."/>
            <person name="Cao Y."/>
            <person name="Lipzen A."/>
            <person name="Daum C."/>
            <person name="Hundley H."/>
            <person name="Pangilinan J."/>
            <person name="Johnson J."/>
            <person name="Barry K."/>
            <person name="LaButti K."/>
            <person name="Ng V."/>
            <person name="Ahrendt S."/>
            <person name="Min B."/>
            <person name="Choi I.G."/>
            <person name="Park H."/>
            <person name="Plett J.M."/>
            <person name="Magnuson J."/>
            <person name="Spatafora J.W."/>
            <person name="Nagy L.G."/>
            <person name="Henrissat B."/>
            <person name="Grigoriev I.V."/>
            <person name="Yang Z.L."/>
            <person name="Xu J."/>
            <person name="Martin F.M."/>
        </authorList>
    </citation>
    <scope>NUCLEOTIDE SEQUENCE</scope>
    <source>
        <strain evidence="1">ATCC 28755</strain>
    </source>
</reference>
<comment type="caution">
    <text evidence="1">The sequence shown here is derived from an EMBL/GenBank/DDBJ whole genome shotgun (WGS) entry which is preliminary data.</text>
</comment>
<sequence length="312" mass="35156">MWRATLSPRIGCAAHPPFHVHATPMEVEFTPCRVRRCRLTAALVTPDEVFARFRLAYHREEDGNSVLGDYVVDGHFIGDIGDLYETWCAGGFQDGRFGIEGLEIVTDLEREREVIYCTVSTSDKPDIGEPTILTLHPDQLRKPLVRMYTHQWNMNYAHHTSDGEREDGADPETCMWKNPKIWQAFISFKSPHQCSVTVGTSCSISGGIIEGRGVNVELDERFLVLVTESTNSTVTDLWVDKSDPTPFDKDHFQTPTSHAGSSMLWTYVYVTSDLQAALQPGSHRHLDRIFPKTVFNKCSHLAWDELVSTPSG</sequence>